<gene>
    <name evidence="2" type="ORF">ACFFGY_14885</name>
</gene>
<reference evidence="2 3" key="1">
    <citation type="submission" date="2024-09" db="EMBL/GenBank/DDBJ databases">
        <authorList>
            <person name="Sun Q."/>
            <person name="Mori K."/>
        </authorList>
    </citation>
    <scope>NUCLEOTIDE SEQUENCE [LARGE SCALE GENOMIC DNA]</scope>
    <source>
        <strain evidence="2 3">TBRC 5777</strain>
    </source>
</reference>
<dbReference type="InterPro" id="IPR045632">
    <property type="entry name" value="DUF6314"/>
</dbReference>
<dbReference type="Pfam" id="PF19834">
    <property type="entry name" value="DUF6314"/>
    <property type="match status" value="1"/>
</dbReference>
<feature type="domain" description="DUF6314" evidence="1">
    <location>
        <begin position="7"/>
        <end position="130"/>
    </location>
</feature>
<evidence type="ECO:0000313" key="2">
    <source>
        <dbReference type="EMBL" id="MFC0409535.1"/>
    </source>
</evidence>
<dbReference type="Proteomes" id="UP001589865">
    <property type="component" value="Unassembled WGS sequence"/>
</dbReference>
<comment type="caution">
    <text evidence="2">The sequence shown here is derived from an EMBL/GenBank/DDBJ whole genome shotgun (WGS) entry which is preliminary data.</text>
</comment>
<dbReference type="EMBL" id="JBHLUN010000010">
    <property type="protein sequence ID" value="MFC0409535.1"/>
    <property type="molecule type" value="Genomic_DNA"/>
</dbReference>
<organism evidence="2 3">
    <name type="scientific">Roseomonas elaeocarpi</name>
    <dbReference type="NCBI Taxonomy" id="907779"/>
    <lineage>
        <taxon>Bacteria</taxon>
        <taxon>Pseudomonadati</taxon>
        <taxon>Pseudomonadota</taxon>
        <taxon>Alphaproteobacteria</taxon>
        <taxon>Acetobacterales</taxon>
        <taxon>Roseomonadaceae</taxon>
        <taxon>Roseomonas</taxon>
    </lineage>
</organism>
<evidence type="ECO:0000313" key="3">
    <source>
        <dbReference type="Proteomes" id="UP001589865"/>
    </source>
</evidence>
<evidence type="ECO:0000259" key="1">
    <source>
        <dbReference type="Pfam" id="PF19834"/>
    </source>
</evidence>
<proteinExistence type="predicted"/>
<protein>
    <submittedName>
        <fullName evidence="2">DUF6314 family protein</fullName>
    </submittedName>
</protein>
<keyword evidence="3" id="KW-1185">Reference proteome</keyword>
<sequence length="133" mass="15523">MAWTGDLHGDWLVRRRIVDHRARSHYVFEGQAHITPTQFRETGVMRANGSTMAATRSYQLLRRQAVLLVLHEDGTPFFSLDLDHGGAIQHRCGEDTYLGRFLRRDAGCWAESWRVQGPRKRYRSLTLYRRLLP</sequence>
<dbReference type="RefSeq" id="WP_377045287.1">
    <property type="nucleotide sequence ID" value="NZ_JBHLUN010000010.1"/>
</dbReference>
<accession>A0ABV6JVP4</accession>
<name>A0ABV6JVP4_9PROT</name>